<accession>A0A9Q3FG61</accession>
<gene>
    <name evidence="2" type="ORF">O181_077547</name>
</gene>
<dbReference type="Gene3D" id="2.120.10.30">
    <property type="entry name" value="TolB, C-terminal domain"/>
    <property type="match status" value="1"/>
</dbReference>
<dbReference type="Proteomes" id="UP000765509">
    <property type="component" value="Unassembled WGS sequence"/>
</dbReference>
<organism evidence="2 3">
    <name type="scientific">Austropuccinia psidii MF-1</name>
    <dbReference type="NCBI Taxonomy" id="1389203"/>
    <lineage>
        <taxon>Eukaryota</taxon>
        <taxon>Fungi</taxon>
        <taxon>Dikarya</taxon>
        <taxon>Basidiomycota</taxon>
        <taxon>Pucciniomycotina</taxon>
        <taxon>Pucciniomycetes</taxon>
        <taxon>Pucciniales</taxon>
        <taxon>Sphaerophragmiaceae</taxon>
        <taxon>Austropuccinia</taxon>
    </lineage>
</organism>
<dbReference type="AlphaFoldDB" id="A0A9Q3FG61"/>
<dbReference type="PANTHER" id="PTHR11799">
    <property type="entry name" value="PARAOXONASE"/>
    <property type="match status" value="1"/>
</dbReference>
<keyword evidence="3" id="KW-1185">Reference proteome</keyword>
<proteinExistence type="predicted"/>
<name>A0A9Q3FG61_9BASI</name>
<dbReference type="PANTHER" id="PTHR11799:SF12">
    <property type="entry name" value="PARAOXONASE-RELATED"/>
    <property type="match status" value="1"/>
</dbReference>
<dbReference type="InterPro" id="IPR051288">
    <property type="entry name" value="Serum_paraoxonase/arylesterase"/>
</dbReference>
<evidence type="ECO:0000313" key="3">
    <source>
        <dbReference type="Proteomes" id="UP000765509"/>
    </source>
</evidence>
<sequence length="461" mass="51491">MESVASATAAQAMRTICWSPNGPVGVKTEAQSDRKGLSTQRTSRKRHSKLGLEFFLKKMGRLVWILSTLTIAWLGAKWKPILEEAGIFRKVANFNNQKCSAIEGLEACEDIFIDHSSSLAYLACSHRHLRPHWIPALDIFEPEKLPSRSDDYIAILDLKTLQHHRLELENLPDRILKKGIHLHSLDLFIHPQTNPELSDDAPRKATLYFVNHQVPLSTLTLPVVADSVVEVFDTVIGDLKATYRTTVTDGLIITPNNLIALSESSFYVTNDHSSKNHWKRKFQPFIKESAHNSIVYCEFNDQSRCIGALIADYSFPNGIVKGPGSSIYMANTVHAHLRSFEIRPNHTLKLIGEVKLPRAVDNLYVSHSGSVFLASIPKLLTFKDMCLNPKTSIPSEVWKVFNKTEKSSFSAETVKIEKIFGDDGQKVNGATGVAVWGSKLLLTGICSFSVTICEVEKELLI</sequence>
<dbReference type="OrthoDB" id="5307922at2759"/>
<evidence type="ECO:0000313" key="2">
    <source>
        <dbReference type="EMBL" id="MBW0537832.1"/>
    </source>
</evidence>
<dbReference type="SUPFAM" id="SSF63829">
    <property type="entry name" value="Calcium-dependent phosphotriesterase"/>
    <property type="match status" value="1"/>
</dbReference>
<reference evidence="2" key="1">
    <citation type="submission" date="2021-03" db="EMBL/GenBank/DDBJ databases">
        <title>Draft genome sequence of rust myrtle Austropuccinia psidii MF-1, a brazilian biotype.</title>
        <authorList>
            <person name="Quecine M.C."/>
            <person name="Pachon D.M.R."/>
            <person name="Bonatelli M.L."/>
            <person name="Correr F.H."/>
            <person name="Franceschini L.M."/>
            <person name="Leite T.F."/>
            <person name="Margarido G.R.A."/>
            <person name="Almeida C.A."/>
            <person name="Ferrarezi J.A."/>
            <person name="Labate C.A."/>
        </authorList>
    </citation>
    <scope>NUCLEOTIDE SEQUENCE</scope>
    <source>
        <strain evidence="2">MF-1</strain>
    </source>
</reference>
<evidence type="ECO:0008006" key="4">
    <source>
        <dbReference type="Google" id="ProtNLM"/>
    </source>
</evidence>
<dbReference type="InterPro" id="IPR011042">
    <property type="entry name" value="6-blade_b-propeller_TolB-like"/>
</dbReference>
<evidence type="ECO:0000256" key="1">
    <source>
        <dbReference type="SAM" id="MobiDB-lite"/>
    </source>
</evidence>
<protein>
    <recommendedName>
        <fullName evidence="4">Calcium-dependent phosphotriesterase</fullName>
    </recommendedName>
</protein>
<dbReference type="EMBL" id="AVOT02042430">
    <property type="protein sequence ID" value="MBW0537832.1"/>
    <property type="molecule type" value="Genomic_DNA"/>
</dbReference>
<comment type="caution">
    <text evidence="2">The sequence shown here is derived from an EMBL/GenBank/DDBJ whole genome shotgun (WGS) entry which is preliminary data.</text>
</comment>
<feature type="region of interest" description="Disordered" evidence="1">
    <location>
        <begin position="24"/>
        <end position="44"/>
    </location>
</feature>